<dbReference type="Gene3D" id="3.40.50.300">
    <property type="entry name" value="P-loop containing nucleotide triphosphate hydrolases"/>
    <property type="match status" value="1"/>
</dbReference>
<proteinExistence type="predicted"/>
<gene>
    <name evidence="1" type="ORF">JI62_16895</name>
</gene>
<name>A0A246RYL3_9GAMM</name>
<protein>
    <recommendedName>
        <fullName evidence="3">Sulfotransferase family protein</fullName>
    </recommendedName>
</protein>
<dbReference type="InterPro" id="IPR027417">
    <property type="entry name" value="P-loop_NTPase"/>
</dbReference>
<accession>A0A246RYL3</accession>
<sequence>MIFLKSHGIIFMKPRKVAGTSFEIALSRYAKPDDIITPVSPDDEKARKDLGFSSCQNYLDQNGKQIFNNHISASEAKKKLGYPIWGDVEKCAIVRNPFDVYISLFYYHNGSSADITKLTDWYVDGDGGSYLGVNHKQYFIKGKMVIDRFIRYENFEEDILELERSVPSLKGLYDTFRNIKAKSGIRSNASYELKAVYSHHPKLKREIRRLHEFEITNFDYSSL</sequence>
<evidence type="ECO:0000313" key="2">
    <source>
        <dbReference type="Proteomes" id="UP000197334"/>
    </source>
</evidence>
<evidence type="ECO:0000313" key="1">
    <source>
        <dbReference type="EMBL" id="OWV29264.1"/>
    </source>
</evidence>
<dbReference type="EMBL" id="JPUA01000034">
    <property type="protein sequence ID" value="OWV29264.1"/>
    <property type="molecule type" value="Genomic_DNA"/>
</dbReference>
<dbReference type="AlphaFoldDB" id="A0A246RYL3"/>
<reference evidence="1 2" key="1">
    <citation type="submission" date="2014-08" db="EMBL/GenBank/DDBJ databases">
        <title>Draft genome sequence of a novel L-asparaginase producing marine bacterium, Halomonas campaniensis.</title>
        <authorList>
            <person name="Sundarakrishnan B."/>
            <person name="Moushumi Priya A."/>
            <person name="Raman G."/>
            <person name="Sakthivel N."/>
            <person name="Park S."/>
            <person name="Jayachandran S."/>
        </authorList>
    </citation>
    <scope>NUCLEOTIDE SEQUENCE [LARGE SCALE GENOMIC DNA]</scope>
    <source>
        <strain evidence="1 2">SK03</strain>
    </source>
</reference>
<evidence type="ECO:0008006" key="3">
    <source>
        <dbReference type="Google" id="ProtNLM"/>
    </source>
</evidence>
<organism evidence="1 2">
    <name type="scientific">Halomonas campaniensis</name>
    <dbReference type="NCBI Taxonomy" id="213554"/>
    <lineage>
        <taxon>Bacteria</taxon>
        <taxon>Pseudomonadati</taxon>
        <taxon>Pseudomonadota</taxon>
        <taxon>Gammaproteobacteria</taxon>
        <taxon>Oceanospirillales</taxon>
        <taxon>Halomonadaceae</taxon>
        <taxon>Halomonas</taxon>
    </lineage>
</organism>
<keyword evidence="2" id="KW-1185">Reference proteome</keyword>
<comment type="caution">
    <text evidence="1">The sequence shown here is derived from an EMBL/GenBank/DDBJ whole genome shotgun (WGS) entry which is preliminary data.</text>
</comment>
<dbReference type="Proteomes" id="UP000197334">
    <property type="component" value="Unassembled WGS sequence"/>
</dbReference>